<keyword evidence="1" id="KW-0233">DNA recombination</keyword>
<comment type="caution">
    <text evidence="2">The sequence shown here is derived from an EMBL/GenBank/DDBJ whole genome shotgun (WGS) entry which is preliminary data.</text>
</comment>
<dbReference type="GO" id="GO:0006310">
    <property type="term" value="P:DNA recombination"/>
    <property type="evidence" value="ECO:0007669"/>
    <property type="project" value="UniProtKB-KW"/>
</dbReference>
<name>A0A176XBZ9_AGRTU</name>
<evidence type="ECO:0008006" key="4">
    <source>
        <dbReference type="Google" id="ProtNLM"/>
    </source>
</evidence>
<reference evidence="2 3" key="1">
    <citation type="submission" date="2016-05" db="EMBL/GenBank/DDBJ databases">
        <authorList>
            <person name="Lavstsen T."/>
            <person name="Jespersen J.S."/>
        </authorList>
    </citation>
    <scope>NUCLEOTIDE SEQUENCE [LARGE SCALE GENOMIC DNA]</scope>
    <source>
        <strain evidence="2 3">KCJ1736</strain>
    </source>
</reference>
<dbReference type="GO" id="GO:0003677">
    <property type="term" value="F:DNA binding"/>
    <property type="evidence" value="ECO:0007669"/>
    <property type="project" value="InterPro"/>
</dbReference>
<sequence length="433" mass="48915">MNRAIGNFTLFKQDDLPAIREMVSKALIEHKAGRPIDTLIERFVAKKDVDLAEAHQKVANGQGFLWEEARDMFIEFAMKELADDTAMGYKSALGASERSSYLTEFEPIAGKPVNKIDFIDLNSVIQNMKARGEAAKEAGKKSDGRRQTNLTVYALKSAFRYFSQNPTLFFMSSNPSRQLETIKAVGKKNKKDKTYNEQTSAKKNRAMTADEIGAFVYGLQFIELPEARNSLYLQLLTGQRLLDTCSALADAFVENPSYGLVWRLEDKTRSWRALPMGPEAEALVRSSREEFAHYGSMFLFPKTKKRRADDPVEGHIHKRTVSGEMFAMRAEGSPLHGSTIDPATHDLRKAFTSVMAPRMSKFTDENGSKLKNDDTVIITHKNEGRDVTASAVYDKNEYLDTKYAILCEWENYVMECYTNYVNNLESPHLIAAE</sequence>
<proteinExistence type="predicted"/>
<dbReference type="EMBL" id="LXPS01000011">
    <property type="protein sequence ID" value="OAE46840.1"/>
    <property type="molecule type" value="Genomic_DNA"/>
</dbReference>
<protein>
    <recommendedName>
        <fullName evidence="4">Tyr recombinase domain-containing protein</fullName>
    </recommendedName>
</protein>
<evidence type="ECO:0000313" key="3">
    <source>
        <dbReference type="Proteomes" id="UP000077098"/>
    </source>
</evidence>
<dbReference type="InterPro" id="IPR011010">
    <property type="entry name" value="DNA_brk_join_enz"/>
</dbReference>
<dbReference type="SUPFAM" id="SSF56349">
    <property type="entry name" value="DNA breaking-rejoining enzymes"/>
    <property type="match status" value="1"/>
</dbReference>
<organism evidence="2 3">
    <name type="scientific">Agrobacterium tumefaciens</name>
    <dbReference type="NCBI Taxonomy" id="358"/>
    <lineage>
        <taxon>Bacteria</taxon>
        <taxon>Pseudomonadati</taxon>
        <taxon>Pseudomonadota</taxon>
        <taxon>Alphaproteobacteria</taxon>
        <taxon>Hyphomicrobiales</taxon>
        <taxon>Rhizobiaceae</taxon>
        <taxon>Rhizobium/Agrobacterium group</taxon>
        <taxon>Agrobacterium</taxon>
        <taxon>Agrobacterium tumefaciens complex</taxon>
    </lineage>
</organism>
<evidence type="ECO:0000313" key="2">
    <source>
        <dbReference type="EMBL" id="OAE46840.1"/>
    </source>
</evidence>
<dbReference type="AlphaFoldDB" id="A0A176XBZ9"/>
<dbReference type="Proteomes" id="UP000077098">
    <property type="component" value="Unassembled WGS sequence"/>
</dbReference>
<dbReference type="Gene3D" id="1.10.443.10">
    <property type="entry name" value="Intergrase catalytic core"/>
    <property type="match status" value="1"/>
</dbReference>
<dbReference type="InterPro" id="IPR013762">
    <property type="entry name" value="Integrase-like_cat_sf"/>
</dbReference>
<gene>
    <name evidence="2" type="ORF">A7J57_12195</name>
</gene>
<evidence type="ECO:0000256" key="1">
    <source>
        <dbReference type="ARBA" id="ARBA00023172"/>
    </source>
</evidence>
<accession>A0A176XBZ9</accession>
<dbReference type="GO" id="GO:0015074">
    <property type="term" value="P:DNA integration"/>
    <property type="evidence" value="ECO:0007669"/>
    <property type="project" value="InterPro"/>
</dbReference>